<dbReference type="Proteomes" id="UP000762676">
    <property type="component" value="Unassembled WGS sequence"/>
</dbReference>
<keyword evidence="1" id="KW-0548">Nucleotidyltransferase</keyword>
<dbReference type="EMBL" id="BMAT01007247">
    <property type="protein sequence ID" value="GFR60780.1"/>
    <property type="molecule type" value="Genomic_DNA"/>
</dbReference>
<gene>
    <name evidence="1" type="ORF">ElyMa_003539800</name>
</gene>
<reference evidence="1 2" key="1">
    <citation type="journal article" date="2021" name="Elife">
        <title>Chloroplast acquisition without the gene transfer in kleptoplastic sea slugs, Plakobranchus ocellatus.</title>
        <authorList>
            <person name="Maeda T."/>
            <person name="Takahashi S."/>
            <person name="Yoshida T."/>
            <person name="Shimamura S."/>
            <person name="Takaki Y."/>
            <person name="Nagai Y."/>
            <person name="Toyoda A."/>
            <person name="Suzuki Y."/>
            <person name="Arimoto A."/>
            <person name="Ishii H."/>
            <person name="Satoh N."/>
            <person name="Nishiyama T."/>
            <person name="Hasebe M."/>
            <person name="Maruyama T."/>
            <person name="Minagawa J."/>
            <person name="Obokata J."/>
            <person name="Shigenobu S."/>
        </authorList>
    </citation>
    <scope>NUCLEOTIDE SEQUENCE [LARGE SCALE GENOMIC DNA]</scope>
</reference>
<keyword evidence="1" id="KW-0695">RNA-directed DNA polymerase</keyword>
<keyword evidence="1" id="KW-0808">Transferase</keyword>
<organism evidence="1 2">
    <name type="scientific">Elysia marginata</name>
    <dbReference type="NCBI Taxonomy" id="1093978"/>
    <lineage>
        <taxon>Eukaryota</taxon>
        <taxon>Metazoa</taxon>
        <taxon>Spiralia</taxon>
        <taxon>Lophotrochozoa</taxon>
        <taxon>Mollusca</taxon>
        <taxon>Gastropoda</taxon>
        <taxon>Heterobranchia</taxon>
        <taxon>Euthyneura</taxon>
        <taxon>Panpulmonata</taxon>
        <taxon>Sacoglossa</taxon>
        <taxon>Placobranchoidea</taxon>
        <taxon>Plakobranchidae</taxon>
        <taxon>Elysia</taxon>
    </lineage>
</organism>
<evidence type="ECO:0000313" key="2">
    <source>
        <dbReference type="Proteomes" id="UP000762676"/>
    </source>
</evidence>
<proteinExistence type="predicted"/>
<keyword evidence="2" id="KW-1185">Reference proteome</keyword>
<comment type="caution">
    <text evidence="1">The sequence shown here is derived from an EMBL/GenBank/DDBJ whole genome shotgun (WGS) entry which is preliminary data.</text>
</comment>
<protein>
    <submittedName>
        <fullName evidence="1">Reverse transcriptase</fullName>
    </submittedName>
</protein>
<sequence>MVNSRLLKHLQMNNLLNNTQSAYRKTTEGQLVYLAQELEDAYQEKKAKLVVFVDSTKAFDKVWKEGLLLKLLRKLVGGQTFCWIDDFLQYRTARVHLDGHISHRIRLQKGSITNSIFGLY</sequence>
<dbReference type="GO" id="GO:0003964">
    <property type="term" value="F:RNA-directed DNA polymerase activity"/>
    <property type="evidence" value="ECO:0007669"/>
    <property type="project" value="UniProtKB-KW"/>
</dbReference>
<evidence type="ECO:0000313" key="1">
    <source>
        <dbReference type="EMBL" id="GFR60780.1"/>
    </source>
</evidence>
<dbReference type="AlphaFoldDB" id="A0AAV4EJJ2"/>
<name>A0AAV4EJJ2_9GAST</name>
<accession>A0AAV4EJJ2</accession>